<dbReference type="PANTHER" id="PTHR42879:SF2">
    <property type="entry name" value="3-OXOACYL-[ACYL-CARRIER-PROTEIN] REDUCTASE FABG"/>
    <property type="match status" value="1"/>
</dbReference>
<dbReference type="EMBL" id="CP137852">
    <property type="protein sequence ID" value="WPB87346.1"/>
    <property type="molecule type" value="Genomic_DNA"/>
</dbReference>
<dbReference type="EC" id="1.-.-.-" evidence="2"/>
<dbReference type="PRINTS" id="PR00080">
    <property type="entry name" value="SDRFAMILY"/>
</dbReference>
<accession>A0ABZ0PNP2</accession>
<dbReference type="SUPFAM" id="SSF51735">
    <property type="entry name" value="NAD(P)-binding Rossmann-fold domains"/>
    <property type="match status" value="1"/>
</dbReference>
<dbReference type="InterPro" id="IPR036291">
    <property type="entry name" value="NAD(P)-bd_dom_sf"/>
</dbReference>
<sequence length="242" mass="24378">MQELAGQHALVSGGGTGIGLACARALKAAGAHVTILGRRAELLQTAVARGEADAALPGDAMAPPALPDVSILVNAAGAAVSAPFLKTSDADFRAAFETNVMSAVALSRAVLPGMLAARRGRIINIASTAALKGYAYVAPYVAAKHALLGFTRALALEVAAKGVTVNAICPGFTETPLLAESLAVIQHKTGMDEAAARAELAKHNPQGRLLQPEEIAALTVFLCTAAAHGIHGAALPVSGGEV</sequence>
<reference evidence="2 3" key="1">
    <citation type="submission" date="2023-11" db="EMBL/GenBank/DDBJ databases">
        <title>Arctic aerobic anoxygenic photoheterotroph Sediminicoccus rosea KRV36 adapts its photosynthesis to long days of polar summer.</title>
        <authorList>
            <person name="Tomasch J."/>
            <person name="Kopejtka K."/>
            <person name="Bily T."/>
            <person name="Gardiner A.T."/>
            <person name="Gardian Z."/>
            <person name="Shivaramu S."/>
            <person name="Koblizek M."/>
            <person name="Engelhardt F."/>
            <person name="Kaftan D."/>
        </authorList>
    </citation>
    <scope>NUCLEOTIDE SEQUENCE [LARGE SCALE GENOMIC DNA]</scope>
    <source>
        <strain evidence="2 3">R-30</strain>
    </source>
</reference>
<dbReference type="InterPro" id="IPR020904">
    <property type="entry name" value="Sc_DH/Rdtase_CS"/>
</dbReference>
<dbReference type="Gene3D" id="3.40.50.720">
    <property type="entry name" value="NAD(P)-binding Rossmann-like Domain"/>
    <property type="match status" value="1"/>
</dbReference>
<dbReference type="Proteomes" id="UP001305521">
    <property type="component" value="Chromosome"/>
</dbReference>
<evidence type="ECO:0000313" key="2">
    <source>
        <dbReference type="EMBL" id="WPB87346.1"/>
    </source>
</evidence>
<evidence type="ECO:0000256" key="1">
    <source>
        <dbReference type="ARBA" id="ARBA00006484"/>
    </source>
</evidence>
<dbReference type="PRINTS" id="PR00081">
    <property type="entry name" value="GDHRDH"/>
</dbReference>
<dbReference type="InterPro" id="IPR050259">
    <property type="entry name" value="SDR"/>
</dbReference>
<dbReference type="InterPro" id="IPR002347">
    <property type="entry name" value="SDR_fam"/>
</dbReference>
<name>A0ABZ0PNP2_9PROT</name>
<dbReference type="CDD" id="cd05233">
    <property type="entry name" value="SDR_c"/>
    <property type="match status" value="1"/>
</dbReference>
<proteinExistence type="inferred from homology"/>
<keyword evidence="2" id="KW-0560">Oxidoreductase</keyword>
<dbReference type="PROSITE" id="PS00061">
    <property type="entry name" value="ADH_SHORT"/>
    <property type="match status" value="1"/>
</dbReference>
<dbReference type="RefSeq" id="WP_318651299.1">
    <property type="nucleotide sequence ID" value="NZ_CP137852.1"/>
</dbReference>
<protein>
    <submittedName>
        <fullName evidence="2">SDR family oxidoreductase</fullName>
        <ecNumber evidence="2">1.-.-.-</ecNumber>
    </submittedName>
</protein>
<organism evidence="2 3">
    <name type="scientific">Sediminicoccus rosea</name>
    <dbReference type="NCBI Taxonomy" id="1225128"/>
    <lineage>
        <taxon>Bacteria</taxon>
        <taxon>Pseudomonadati</taxon>
        <taxon>Pseudomonadota</taxon>
        <taxon>Alphaproteobacteria</taxon>
        <taxon>Acetobacterales</taxon>
        <taxon>Roseomonadaceae</taxon>
        <taxon>Sediminicoccus</taxon>
    </lineage>
</organism>
<keyword evidence="3" id="KW-1185">Reference proteome</keyword>
<comment type="similarity">
    <text evidence="1">Belongs to the short-chain dehydrogenases/reductases (SDR) family.</text>
</comment>
<dbReference type="GO" id="GO:0016491">
    <property type="term" value="F:oxidoreductase activity"/>
    <property type="evidence" value="ECO:0007669"/>
    <property type="project" value="UniProtKB-KW"/>
</dbReference>
<gene>
    <name evidence="2" type="ORF">R9Z33_10785</name>
</gene>
<dbReference type="Pfam" id="PF13561">
    <property type="entry name" value="adh_short_C2"/>
    <property type="match status" value="1"/>
</dbReference>
<dbReference type="PANTHER" id="PTHR42879">
    <property type="entry name" value="3-OXOACYL-(ACYL-CARRIER-PROTEIN) REDUCTASE"/>
    <property type="match status" value="1"/>
</dbReference>
<evidence type="ECO:0000313" key="3">
    <source>
        <dbReference type="Proteomes" id="UP001305521"/>
    </source>
</evidence>